<dbReference type="Proteomes" id="UP001235939">
    <property type="component" value="Chromosome X"/>
</dbReference>
<accession>A0ABY6LXB9</accession>
<sequence length="123" mass="14003">MEYCKNGVEPATDMVNLISSVYQKLCEDRQTLERNYRKLNVATATDTVQDIMDFPSHLYGKTIFSTIDHVRTYHHVPVVLEDIPKTVAITPFSLFGFSHMSFGLCNAAQPFQSLSFSPPWIEL</sequence>
<reference evidence="1 2" key="1">
    <citation type="submission" date="2022-03" db="EMBL/GenBank/DDBJ databases">
        <title>A chromosomal length assembly of Cordylochernes scorpioides.</title>
        <authorList>
            <person name="Zeh D."/>
            <person name="Zeh J."/>
        </authorList>
    </citation>
    <scope>NUCLEOTIDE SEQUENCE [LARGE SCALE GENOMIC DNA]</scope>
    <source>
        <strain evidence="1">IN4F17</strain>
        <tissue evidence="1">Whole Body</tissue>
    </source>
</reference>
<dbReference type="SUPFAM" id="SSF56672">
    <property type="entry name" value="DNA/RNA polymerases"/>
    <property type="match status" value="1"/>
</dbReference>
<proteinExistence type="predicted"/>
<dbReference type="InterPro" id="IPR053134">
    <property type="entry name" value="RNA-dir_DNA_polymerase"/>
</dbReference>
<organism evidence="1 2">
    <name type="scientific">Cordylochernes scorpioides</name>
    <dbReference type="NCBI Taxonomy" id="51811"/>
    <lineage>
        <taxon>Eukaryota</taxon>
        <taxon>Metazoa</taxon>
        <taxon>Ecdysozoa</taxon>
        <taxon>Arthropoda</taxon>
        <taxon>Chelicerata</taxon>
        <taxon>Arachnida</taxon>
        <taxon>Pseudoscorpiones</taxon>
        <taxon>Cheliferoidea</taxon>
        <taxon>Chernetidae</taxon>
        <taxon>Cordylochernes</taxon>
    </lineage>
</organism>
<dbReference type="PANTHER" id="PTHR24559:SF435">
    <property type="entry name" value="RIBONUCLEASE H"/>
    <property type="match status" value="1"/>
</dbReference>
<dbReference type="EMBL" id="CP092886">
    <property type="protein sequence ID" value="UYV84997.1"/>
    <property type="molecule type" value="Genomic_DNA"/>
</dbReference>
<dbReference type="PANTHER" id="PTHR24559">
    <property type="entry name" value="TRANSPOSON TY3-I GAG-POL POLYPROTEIN"/>
    <property type="match status" value="1"/>
</dbReference>
<dbReference type="Gene3D" id="3.10.10.10">
    <property type="entry name" value="HIV Type 1 Reverse Transcriptase, subunit A, domain 1"/>
    <property type="match status" value="1"/>
</dbReference>
<keyword evidence="2" id="KW-1185">Reference proteome</keyword>
<dbReference type="InterPro" id="IPR043128">
    <property type="entry name" value="Rev_trsase/Diguanyl_cyclase"/>
</dbReference>
<name>A0ABY6LXB9_9ARAC</name>
<dbReference type="InterPro" id="IPR043502">
    <property type="entry name" value="DNA/RNA_pol_sf"/>
</dbReference>
<dbReference type="Gene3D" id="3.30.70.270">
    <property type="match status" value="1"/>
</dbReference>
<protein>
    <submittedName>
        <fullName evidence="1">Uncharacterized protein</fullName>
    </submittedName>
</protein>
<evidence type="ECO:0000313" key="2">
    <source>
        <dbReference type="Proteomes" id="UP001235939"/>
    </source>
</evidence>
<evidence type="ECO:0000313" key="1">
    <source>
        <dbReference type="EMBL" id="UYV84997.1"/>
    </source>
</evidence>
<gene>
    <name evidence="1" type="ORF">LAZ67_X004193</name>
</gene>